<keyword evidence="6" id="KW-0472">Membrane</keyword>
<dbReference type="GO" id="GO:0004674">
    <property type="term" value="F:protein serine/threonine kinase activity"/>
    <property type="evidence" value="ECO:0007669"/>
    <property type="project" value="UniProtKB-KW"/>
</dbReference>
<dbReference type="Proteomes" id="UP000092600">
    <property type="component" value="Unassembled WGS sequence"/>
</dbReference>
<evidence type="ECO:0000256" key="1">
    <source>
        <dbReference type="ARBA" id="ARBA00004479"/>
    </source>
</evidence>
<evidence type="ECO:0000256" key="4">
    <source>
        <dbReference type="ARBA" id="ARBA00022729"/>
    </source>
</evidence>
<dbReference type="AlphaFoldDB" id="A0A199W4M1"/>
<sequence length="125" mass="14651">MHDENISKYYHAFDSMLLSTVSITMLYGLQDLNLLLDLNFTPKIIVLMIKLYPKDYSRISINAAKRTTEYIALELISRNFGIISCKSDVYSFRMLLMEMARGRRNVDCRQRIHARFITLRGYMIG</sequence>
<keyword evidence="9" id="KW-0808">Transferase</keyword>
<evidence type="ECO:0000313" key="10">
    <source>
        <dbReference type="Proteomes" id="UP000092600"/>
    </source>
</evidence>
<keyword evidence="7" id="KW-0325">Glycoprotein</keyword>
<dbReference type="PANTHER" id="PTHR27009">
    <property type="entry name" value="RUST RESISTANCE KINASE LR10-RELATED"/>
    <property type="match status" value="1"/>
</dbReference>
<dbReference type="STRING" id="4615.A0A199W4M1"/>
<evidence type="ECO:0000256" key="3">
    <source>
        <dbReference type="ARBA" id="ARBA00022692"/>
    </source>
</evidence>
<reference evidence="9 10" key="1">
    <citation type="journal article" date="2016" name="DNA Res.">
        <title>The draft genome of MD-2 pineapple using hybrid error correction of long reads.</title>
        <authorList>
            <person name="Redwan R.M."/>
            <person name="Saidin A."/>
            <person name="Kumar S.V."/>
        </authorList>
    </citation>
    <scope>NUCLEOTIDE SEQUENCE [LARGE SCALE GENOMIC DNA]</scope>
    <source>
        <strain evidence="10">cv. MD2</strain>
        <tissue evidence="9">Leaf</tissue>
    </source>
</reference>
<comment type="caution">
    <text evidence="9">The sequence shown here is derived from an EMBL/GenBank/DDBJ whole genome shotgun (WGS) entry which is preliminary data.</text>
</comment>
<dbReference type="InterPro" id="IPR000719">
    <property type="entry name" value="Prot_kinase_dom"/>
</dbReference>
<dbReference type="InterPro" id="IPR045874">
    <property type="entry name" value="LRK10/LRL21-25-like"/>
</dbReference>
<keyword evidence="4" id="KW-0732">Signal</keyword>
<dbReference type="Gene3D" id="1.10.510.10">
    <property type="entry name" value="Transferase(Phosphotransferase) domain 1"/>
    <property type="match status" value="1"/>
</dbReference>
<keyword evidence="5" id="KW-1133">Transmembrane helix</keyword>
<dbReference type="GO" id="GO:0016020">
    <property type="term" value="C:membrane"/>
    <property type="evidence" value="ECO:0007669"/>
    <property type="project" value="UniProtKB-SubCell"/>
</dbReference>
<proteinExistence type="predicted"/>
<keyword evidence="9" id="KW-0675">Receptor</keyword>
<evidence type="ECO:0000256" key="7">
    <source>
        <dbReference type="ARBA" id="ARBA00023180"/>
    </source>
</evidence>
<dbReference type="GO" id="GO:0005524">
    <property type="term" value="F:ATP binding"/>
    <property type="evidence" value="ECO:0007669"/>
    <property type="project" value="InterPro"/>
</dbReference>
<dbReference type="EMBL" id="LSRQ01000254">
    <property type="protein sequence ID" value="OAY84191.1"/>
    <property type="molecule type" value="Genomic_DNA"/>
</dbReference>
<evidence type="ECO:0000256" key="6">
    <source>
        <dbReference type="ARBA" id="ARBA00023136"/>
    </source>
</evidence>
<dbReference type="SUPFAM" id="SSF56112">
    <property type="entry name" value="Protein kinase-like (PK-like)"/>
    <property type="match status" value="1"/>
</dbReference>
<accession>A0A199W4M1</accession>
<evidence type="ECO:0000313" key="9">
    <source>
        <dbReference type="EMBL" id="OAY84191.1"/>
    </source>
</evidence>
<feature type="domain" description="Protein kinase" evidence="8">
    <location>
        <begin position="1"/>
        <end position="125"/>
    </location>
</feature>
<keyword evidence="3" id="KW-0812">Transmembrane</keyword>
<evidence type="ECO:0000256" key="5">
    <source>
        <dbReference type="ARBA" id="ARBA00022989"/>
    </source>
</evidence>
<dbReference type="PROSITE" id="PS50011">
    <property type="entry name" value="PROTEIN_KINASE_DOM"/>
    <property type="match status" value="1"/>
</dbReference>
<organism evidence="9 10">
    <name type="scientific">Ananas comosus</name>
    <name type="common">Pineapple</name>
    <name type="synonym">Ananas ananas</name>
    <dbReference type="NCBI Taxonomy" id="4615"/>
    <lineage>
        <taxon>Eukaryota</taxon>
        <taxon>Viridiplantae</taxon>
        <taxon>Streptophyta</taxon>
        <taxon>Embryophyta</taxon>
        <taxon>Tracheophyta</taxon>
        <taxon>Spermatophyta</taxon>
        <taxon>Magnoliopsida</taxon>
        <taxon>Liliopsida</taxon>
        <taxon>Poales</taxon>
        <taxon>Bromeliaceae</taxon>
        <taxon>Bromelioideae</taxon>
        <taxon>Ananas</taxon>
    </lineage>
</organism>
<keyword evidence="2" id="KW-0723">Serine/threonine-protein kinase</keyword>
<dbReference type="InterPro" id="IPR011009">
    <property type="entry name" value="Kinase-like_dom_sf"/>
</dbReference>
<comment type="subcellular location">
    <subcellularLocation>
        <location evidence="1">Membrane</location>
        <topology evidence="1">Single-pass type I membrane protein</topology>
    </subcellularLocation>
</comment>
<protein>
    <submittedName>
        <fullName evidence="9">Putative receptor-like protein kinase</fullName>
    </submittedName>
</protein>
<name>A0A199W4M1_ANACO</name>
<gene>
    <name evidence="9" type="ORF">ACMD2_18744</name>
</gene>
<evidence type="ECO:0000259" key="8">
    <source>
        <dbReference type="PROSITE" id="PS50011"/>
    </source>
</evidence>
<evidence type="ECO:0000256" key="2">
    <source>
        <dbReference type="ARBA" id="ARBA00022527"/>
    </source>
</evidence>
<keyword evidence="9" id="KW-0418">Kinase</keyword>